<reference evidence="1" key="1">
    <citation type="submission" date="2019-12" db="EMBL/GenBank/DDBJ databases">
        <title>Genome sequencing and annotation of Brassica cretica.</title>
        <authorList>
            <person name="Studholme D.J."/>
            <person name="Sarris P."/>
        </authorList>
    </citation>
    <scope>NUCLEOTIDE SEQUENCE</scope>
    <source>
        <strain evidence="1">PFS-109/04</strain>
        <tissue evidence="1">Leaf</tissue>
    </source>
</reference>
<accession>A0A8S9Q5I6</accession>
<name>A0A8S9Q5I6_BRACR</name>
<gene>
    <name evidence="1" type="ORF">F2Q69_00022880</name>
</gene>
<dbReference type="AlphaFoldDB" id="A0A8S9Q5I6"/>
<proteinExistence type="predicted"/>
<evidence type="ECO:0000313" key="1">
    <source>
        <dbReference type="EMBL" id="KAF3536560.1"/>
    </source>
</evidence>
<organism evidence="1 2">
    <name type="scientific">Brassica cretica</name>
    <name type="common">Mustard</name>
    <dbReference type="NCBI Taxonomy" id="69181"/>
    <lineage>
        <taxon>Eukaryota</taxon>
        <taxon>Viridiplantae</taxon>
        <taxon>Streptophyta</taxon>
        <taxon>Embryophyta</taxon>
        <taxon>Tracheophyta</taxon>
        <taxon>Spermatophyta</taxon>
        <taxon>Magnoliopsida</taxon>
        <taxon>eudicotyledons</taxon>
        <taxon>Gunneridae</taxon>
        <taxon>Pentapetalae</taxon>
        <taxon>rosids</taxon>
        <taxon>malvids</taxon>
        <taxon>Brassicales</taxon>
        <taxon>Brassicaceae</taxon>
        <taxon>Brassiceae</taxon>
        <taxon>Brassica</taxon>
    </lineage>
</organism>
<sequence>MTDTSSDTSVEESIDTELLEAIDTAQPEAEHPHDHIEKREDMMGDDYNRCKLFSFSLAGDVRRWFMDDLEECGNFGVFWSILSAKLHRRNRCLAIDGDLPTVRLNSSFDTRYIFELYFKCHRFEVNQHLVEEVMLVLLKSDQSASREEVVEEMKDCRSM</sequence>
<comment type="caution">
    <text evidence="1">The sequence shown here is derived from an EMBL/GenBank/DDBJ whole genome shotgun (WGS) entry which is preliminary data.</text>
</comment>
<protein>
    <submittedName>
        <fullName evidence="1">Uncharacterized protein</fullName>
    </submittedName>
</protein>
<dbReference type="EMBL" id="QGKX02001290">
    <property type="protein sequence ID" value="KAF3536560.1"/>
    <property type="molecule type" value="Genomic_DNA"/>
</dbReference>
<evidence type="ECO:0000313" key="2">
    <source>
        <dbReference type="Proteomes" id="UP000712600"/>
    </source>
</evidence>
<dbReference type="Proteomes" id="UP000712600">
    <property type="component" value="Unassembled WGS sequence"/>
</dbReference>